<dbReference type="Proteomes" id="UP001060215">
    <property type="component" value="Chromosome 5"/>
</dbReference>
<comment type="caution">
    <text evidence="1">The sequence shown here is derived from an EMBL/GenBank/DDBJ whole genome shotgun (WGS) entry which is preliminary data.</text>
</comment>
<keyword evidence="2" id="KW-1185">Reference proteome</keyword>
<reference evidence="1 2" key="1">
    <citation type="journal article" date="2022" name="Plant J.">
        <title>Chromosome-level genome of Camellia lanceoleosa provides a valuable resource for understanding genome evolution and self-incompatibility.</title>
        <authorList>
            <person name="Gong W."/>
            <person name="Xiao S."/>
            <person name="Wang L."/>
            <person name="Liao Z."/>
            <person name="Chang Y."/>
            <person name="Mo W."/>
            <person name="Hu G."/>
            <person name="Li W."/>
            <person name="Zhao G."/>
            <person name="Zhu H."/>
            <person name="Hu X."/>
            <person name="Ji K."/>
            <person name="Xiang X."/>
            <person name="Song Q."/>
            <person name="Yuan D."/>
            <person name="Jin S."/>
            <person name="Zhang L."/>
        </authorList>
    </citation>
    <scope>NUCLEOTIDE SEQUENCE [LARGE SCALE GENOMIC DNA]</scope>
    <source>
        <strain evidence="1">SQ_2022a</strain>
    </source>
</reference>
<protein>
    <submittedName>
        <fullName evidence="1">UPF0481 protein</fullName>
    </submittedName>
</protein>
<evidence type="ECO:0000313" key="2">
    <source>
        <dbReference type="Proteomes" id="UP001060215"/>
    </source>
</evidence>
<name>A0ACC0HHE5_9ERIC</name>
<gene>
    <name evidence="1" type="ORF">LOK49_LG06G02476</name>
</gene>
<accession>A0ACC0HHE5</accession>
<proteinExistence type="predicted"/>
<dbReference type="EMBL" id="CM045762">
    <property type="protein sequence ID" value="KAI8011366.1"/>
    <property type="molecule type" value="Genomic_DNA"/>
</dbReference>
<sequence>MSEPRVDLMIDIDKKLAQLPPIASECCIFKVRDPLCNQSKEAYEPEVVAIGPYHHGKDKLKPMEDHKLRYLLQFLERNGTGVEKYIVAMQKSKKKARKFYADPIHLNSNDFVEMKLLDSCFIIQLFHGFRNVELRTDDPIFQLELIESSIRY</sequence>
<organism evidence="1 2">
    <name type="scientific">Camellia lanceoleosa</name>
    <dbReference type="NCBI Taxonomy" id="1840588"/>
    <lineage>
        <taxon>Eukaryota</taxon>
        <taxon>Viridiplantae</taxon>
        <taxon>Streptophyta</taxon>
        <taxon>Embryophyta</taxon>
        <taxon>Tracheophyta</taxon>
        <taxon>Spermatophyta</taxon>
        <taxon>Magnoliopsida</taxon>
        <taxon>eudicotyledons</taxon>
        <taxon>Gunneridae</taxon>
        <taxon>Pentapetalae</taxon>
        <taxon>asterids</taxon>
        <taxon>Ericales</taxon>
        <taxon>Theaceae</taxon>
        <taxon>Camellia</taxon>
    </lineage>
</organism>
<evidence type="ECO:0000313" key="1">
    <source>
        <dbReference type="EMBL" id="KAI8011366.1"/>
    </source>
</evidence>